<keyword evidence="1" id="KW-0732">Signal</keyword>
<dbReference type="GeneID" id="37022649"/>
<feature type="chain" id="PRO_5016340766" evidence="1">
    <location>
        <begin position="24"/>
        <end position="276"/>
    </location>
</feature>
<sequence length="276" mass="30727">MARFSNSLSVMVVLIAFINVASAFYIVNYWPDNSVKQPKHFRAYPQDDVNSSGCEVEILFERDFNDQKYDYHIFANYDTADEPQYVPVKNYSESDKLAVVNATPQGQRGAYFRPNGYTLTPLMIEVCNPNYISLRIPLTPKSYFVKVVHAGKGPDSEAVYVSNTFGANDAATIVPPPGVTQVVATHKQSQHPNTNLVHVKWHLDTLFNDQVRGYFVLIGPAKGAKQVQSFYVDNANATETTVEIGYFVDGYAASVVVWSKDGVLTNPDLAPQVNIQ</sequence>
<reference evidence="2 3" key="1">
    <citation type="journal article" date="2018" name="Mol. Biol. Evol.">
        <title>Broad Genomic Sampling Reveals a Smut Pathogenic Ancestry of the Fungal Clade Ustilaginomycotina.</title>
        <authorList>
            <person name="Kijpornyongpan T."/>
            <person name="Mondo S.J."/>
            <person name="Barry K."/>
            <person name="Sandor L."/>
            <person name="Lee J."/>
            <person name="Lipzen A."/>
            <person name="Pangilinan J."/>
            <person name="LaButti K."/>
            <person name="Hainaut M."/>
            <person name="Henrissat B."/>
            <person name="Grigoriev I.V."/>
            <person name="Spatafora J.W."/>
            <person name="Aime M.C."/>
        </authorList>
    </citation>
    <scope>NUCLEOTIDE SEQUENCE [LARGE SCALE GENOMIC DNA]</scope>
    <source>
        <strain evidence="2 3">MCA 3882</strain>
    </source>
</reference>
<dbReference type="RefSeq" id="XP_025355651.1">
    <property type="nucleotide sequence ID" value="XM_025500868.1"/>
</dbReference>
<keyword evidence="3" id="KW-1185">Reference proteome</keyword>
<dbReference type="AlphaFoldDB" id="A0A316VCI9"/>
<evidence type="ECO:0000256" key="1">
    <source>
        <dbReference type="SAM" id="SignalP"/>
    </source>
</evidence>
<name>A0A316VCI9_9BASI</name>
<proteinExistence type="predicted"/>
<evidence type="ECO:0000313" key="3">
    <source>
        <dbReference type="Proteomes" id="UP000245771"/>
    </source>
</evidence>
<feature type="signal peptide" evidence="1">
    <location>
        <begin position="1"/>
        <end position="23"/>
    </location>
</feature>
<dbReference type="Proteomes" id="UP000245771">
    <property type="component" value="Unassembled WGS sequence"/>
</dbReference>
<accession>A0A316VCI9</accession>
<organism evidence="2 3">
    <name type="scientific">Meira miltonrushii</name>
    <dbReference type="NCBI Taxonomy" id="1280837"/>
    <lineage>
        <taxon>Eukaryota</taxon>
        <taxon>Fungi</taxon>
        <taxon>Dikarya</taxon>
        <taxon>Basidiomycota</taxon>
        <taxon>Ustilaginomycotina</taxon>
        <taxon>Exobasidiomycetes</taxon>
        <taxon>Exobasidiales</taxon>
        <taxon>Brachybasidiaceae</taxon>
        <taxon>Meira</taxon>
    </lineage>
</organism>
<dbReference type="EMBL" id="KZ819603">
    <property type="protein sequence ID" value="PWN35349.1"/>
    <property type="molecule type" value="Genomic_DNA"/>
</dbReference>
<protein>
    <submittedName>
        <fullName evidence="2">Uncharacterized protein</fullName>
    </submittedName>
</protein>
<gene>
    <name evidence="2" type="ORF">FA14DRAFT_178723</name>
</gene>
<dbReference type="InParanoid" id="A0A316VCI9"/>
<evidence type="ECO:0000313" key="2">
    <source>
        <dbReference type="EMBL" id="PWN35349.1"/>
    </source>
</evidence>